<dbReference type="AlphaFoldDB" id="X0ZCY0"/>
<comment type="caution">
    <text evidence="4">The sequence shown here is derived from an EMBL/GenBank/DDBJ whole genome shotgun (WGS) entry which is preliminary data.</text>
</comment>
<dbReference type="PANTHER" id="PTHR43790:SF8">
    <property type="entry name" value="SUGAR ABC TRANSPORTER ATP-BINDING PROTEIN"/>
    <property type="match status" value="1"/>
</dbReference>
<dbReference type="GO" id="GO:0005524">
    <property type="term" value="F:ATP binding"/>
    <property type="evidence" value="ECO:0007669"/>
    <property type="project" value="UniProtKB-KW"/>
</dbReference>
<evidence type="ECO:0000259" key="3">
    <source>
        <dbReference type="PROSITE" id="PS50893"/>
    </source>
</evidence>
<evidence type="ECO:0000256" key="2">
    <source>
        <dbReference type="ARBA" id="ARBA00022840"/>
    </source>
</evidence>
<sequence>MIENNFLVKMVGINKCFGIVEALKDVDFNVKRQEVVGLVGDNGAGKSTLIKILTGVCPPDRGEIYFEGKKENIDSPKKARDMGIETVYQNLALIDLLSISRNFFLGRELTKKFAGFCNFLDKKKIDEISERALKNVGIKVRDVDEEVSILSGGERQAVSIGRAIYFGAKLLVLDEPTAALSIKESHKVLDYVTSAKERGLSVIFITHNIYHVYSVAERFAILEHGEKLGDFNKDEVSAEDIIEIIRTGKRPA</sequence>
<dbReference type="InterPro" id="IPR003439">
    <property type="entry name" value="ABC_transporter-like_ATP-bd"/>
</dbReference>
<dbReference type="InterPro" id="IPR050107">
    <property type="entry name" value="ABC_carbohydrate_import_ATPase"/>
</dbReference>
<reference evidence="4" key="1">
    <citation type="journal article" date="2014" name="Front. Microbiol.">
        <title>High frequency of phylogenetically diverse reductive dehalogenase-homologous genes in deep subseafloor sedimentary metagenomes.</title>
        <authorList>
            <person name="Kawai M."/>
            <person name="Futagami T."/>
            <person name="Toyoda A."/>
            <person name="Takaki Y."/>
            <person name="Nishi S."/>
            <person name="Hori S."/>
            <person name="Arai W."/>
            <person name="Tsubouchi T."/>
            <person name="Morono Y."/>
            <person name="Uchiyama I."/>
            <person name="Ito T."/>
            <person name="Fujiyama A."/>
            <person name="Inagaki F."/>
            <person name="Takami H."/>
        </authorList>
    </citation>
    <scope>NUCLEOTIDE SEQUENCE</scope>
    <source>
        <strain evidence="4">Expedition CK06-06</strain>
    </source>
</reference>
<dbReference type="InterPro" id="IPR017871">
    <property type="entry name" value="ABC_transporter-like_CS"/>
</dbReference>
<dbReference type="PROSITE" id="PS50893">
    <property type="entry name" value="ABC_TRANSPORTER_2"/>
    <property type="match status" value="1"/>
</dbReference>
<feature type="domain" description="ABC transporter" evidence="3">
    <location>
        <begin position="8"/>
        <end position="249"/>
    </location>
</feature>
<dbReference type="CDD" id="cd03216">
    <property type="entry name" value="ABC_Carb_Monos_I"/>
    <property type="match status" value="1"/>
</dbReference>
<dbReference type="InterPro" id="IPR027417">
    <property type="entry name" value="P-loop_NTPase"/>
</dbReference>
<dbReference type="PANTHER" id="PTHR43790">
    <property type="entry name" value="CARBOHYDRATE TRANSPORT ATP-BINDING PROTEIN MG119-RELATED"/>
    <property type="match status" value="1"/>
</dbReference>
<protein>
    <recommendedName>
        <fullName evidence="3">ABC transporter domain-containing protein</fullName>
    </recommendedName>
</protein>
<name>X0ZCY0_9ZZZZ</name>
<dbReference type="PROSITE" id="PS00211">
    <property type="entry name" value="ABC_TRANSPORTER_1"/>
    <property type="match status" value="1"/>
</dbReference>
<organism evidence="4">
    <name type="scientific">marine sediment metagenome</name>
    <dbReference type="NCBI Taxonomy" id="412755"/>
    <lineage>
        <taxon>unclassified sequences</taxon>
        <taxon>metagenomes</taxon>
        <taxon>ecological metagenomes</taxon>
    </lineage>
</organism>
<accession>X0ZCY0</accession>
<evidence type="ECO:0000256" key="1">
    <source>
        <dbReference type="ARBA" id="ARBA00022741"/>
    </source>
</evidence>
<proteinExistence type="predicted"/>
<dbReference type="GO" id="GO:0016887">
    <property type="term" value="F:ATP hydrolysis activity"/>
    <property type="evidence" value="ECO:0007669"/>
    <property type="project" value="InterPro"/>
</dbReference>
<dbReference type="SMART" id="SM00382">
    <property type="entry name" value="AAA"/>
    <property type="match status" value="1"/>
</dbReference>
<keyword evidence="2" id="KW-0067">ATP-binding</keyword>
<gene>
    <name evidence="4" type="ORF">S01H4_03566</name>
</gene>
<evidence type="ECO:0000313" key="4">
    <source>
        <dbReference type="EMBL" id="GAG58198.1"/>
    </source>
</evidence>
<dbReference type="SUPFAM" id="SSF52540">
    <property type="entry name" value="P-loop containing nucleoside triphosphate hydrolases"/>
    <property type="match status" value="1"/>
</dbReference>
<dbReference type="EMBL" id="BART01000886">
    <property type="protein sequence ID" value="GAG58198.1"/>
    <property type="molecule type" value="Genomic_DNA"/>
</dbReference>
<dbReference type="Pfam" id="PF00005">
    <property type="entry name" value="ABC_tran"/>
    <property type="match status" value="1"/>
</dbReference>
<dbReference type="InterPro" id="IPR003593">
    <property type="entry name" value="AAA+_ATPase"/>
</dbReference>
<dbReference type="Gene3D" id="3.40.50.300">
    <property type="entry name" value="P-loop containing nucleotide triphosphate hydrolases"/>
    <property type="match status" value="1"/>
</dbReference>
<keyword evidence="1" id="KW-0547">Nucleotide-binding</keyword>